<protein>
    <submittedName>
        <fullName evidence="2">Uncharacterized protein</fullName>
    </submittedName>
</protein>
<evidence type="ECO:0000256" key="1">
    <source>
        <dbReference type="SAM" id="MobiDB-lite"/>
    </source>
</evidence>
<dbReference type="EMBL" id="CP001712">
    <property type="protein sequence ID" value="EAR15884.1"/>
    <property type="molecule type" value="Genomic_DNA"/>
</dbReference>
<dbReference type="KEGG" id="rbi:RB2501_16189"/>
<gene>
    <name evidence="2" type="ordered locus">RB2501_16189</name>
</gene>
<sequence length="49" mass="5266">MGRTFRGVWGAPFGGFGAHLQINRERRPKTASGPESPRSRNRIGAGIAS</sequence>
<evidence type="ECO:0000313" key="2">
    <source>
        <dbReference type="EMBL" id="EAR15884.1"/>
    </source>
</evidence>
<organism evidence="2 3">
    <name type="scientific">Robiginitalea biformata (strain ATCC BAA-864 / DSM 15991 / KCTC 12146 / HTCC2501)</name>
    <dbReference type="NCBI Taxonomy" id="313596"/>
    <lineage>
        <taxon>Bacteria</taxon>
        <taxon>Pseudomonadati</taxon>
        <taxon>Bacteroidota</taxon>
        <taxon>Flavobacteriia</taxon>
        <taxon>Flavobacteriales</taxon>
        <taxon>Flavobacteriaceae</taxon>
        <taxon>Robiginitalea</taxon>
    </lineage>
</organism>
<name>A4CLY5_ROBBH</name>
<proteinExistence type="predicted"/>
<dbReference type="Proteomes" id="UP000009049">
    <property type="component" value="Chromosome"/>
</dbReference>
<keyword evidence="3" id="KW-1185">Reference proteome</keyword>
<reference evidence="2 3" key="1">
    <citation type="journal article" date="2009" name="J. Bacteriol.">
        <title>Complete genome sequence of Robiginitalea biformata HTCC2501.</title>
        <authorList>
            <person name="Oh H.M."/>
            <person name="Giovannoni S.J."/>
            <person name="Lee K."/>
            <person name="Ferriera S."/>
            <person name="Johnson J."/>
            <person name="Cho J.C."/>
        </authorList>
    </citation>
    <scope>NUCLEOTIDE SEQUENCE [LARGE SCALE GENOMIC DNA]</scope>
    <source>
        <strain evidence="3">ATCC BAA-864 / HTCC2501 / KCTC 12146</strain>
    </source>
</reference>
<feature type="region of interest" description="Disordered" evidence="1">
    <location>
        <begin position="1"/>
        <end position="49"/>
    </location>
</feature>
<accession>A4CLY5</accession>
<dbReference type="AlphaFoldDB" id="A4CLY5"/>
<dbReference type="HOGENOM" id="CLU_3140198_0_0_10"/>
<evidence type="ECO:0000313" key="3">
    <source>
        <dbReference type="Proteomes" id="UP000009049"/>
    </source>
</evidence>